<comment type="caution">
    <text evidence="2">The sequence shown here is derived from an EMBL/GenBank/DDBJ whole genome shotgun (WGS) entry which is preliminary data.</text>
</comment>
<accession>A0A5J4SZZ7</accession>
<dbReference type="AlphaFoldDB" id="A0A5J4SZZ7"/>
<reference evidence="2" key="1">
    <citation type="submission" date="2019-03" db="EMBL/GenBank/DDBJ databases">
        <title>Single cell metagenomics reveals metabolic interactions within the superorganism composed of flagellate Streblomastix strix and complex community of Bacteroidetes bacteria on its surface.</title>
        <authorList>
            <person name="Treitli S.C."/>
            <person name="Kolisko M."/>
            <person name="Husnik F."/>
            <person name="Keeling P."/>
            <person name="Hampl V."/>
        </authorList>
    </citation>
    <scope>NUCLEOTIDE SEQUENCE</scope>
    <source>
        <strain evidence="2">STM</strain>
    </source>
</reference>
<gene>
    <name evidence="3" type="ORF">EZS27_000521</name>
    <name evidence="4" type="ORF">EZS27_000549</name>
    <name evidence="1" type="ORF">EZS27_001134</name>
    <name evidence="2" type="ORF">EZS27_001172</name>
</gene>
<dbReference type="EMBL" id="SNRY01000005">
    <property type="protein sequence ID" value="KAA6352109.1"/>
    <property type="molecule type" value="Genomic_DNA"/>
</dbReference>
<name>A0A5J4SZZ7_9ZZZZ</name>
<evidence type="ECO:0000313" key="2">
    <source>
        <dbReference type="EMBL" id="KAA6351508.1"/>
    </source>
</evidence>
<dbReference type="EMBL" id="SNRY01000013">
    <property type="protein sequence ID" value="KAA6351508.1"/>
    <property type="molecule type" value="Genomic_DNA"/>
</dbReference>
<organism evidence="2">
    <name type="scientific">termite gut metagenome</name>
    <dbReference type="NCBI Taxonomy" id="433724"/>
    <lineage>
        <taxon>unclassified sequences</taxon>
        <taxon>metagenomes</taxon>
        <taxon>organismal metagenomes</taxon>
    </lineage>
</organism>
<sequence length="132" mass="15651">MKFVKTGWILLFSFVLLSAFSLKKEKEEVYIWGISASFTDTIVYYTDVQLVDSIKLDKHGFLPKREAYSYQLKNYLENEKSIPNRVCMIYFSKRKKTLEKEATKLLNTYEKNKNTTLQQIEVSEFRFTYVGL</sequence>
<dbReference type="EMBL" id="SNRY01000013">
    <property type="protein sequence ID" value="KAA6351470.1"/>
    <property type="molecule type" value="Genomic_DNA"/>
</dbReference>
<proteinExistence type="predicted"/>
<protein>
    <submittedName>
        <fullName evidence="2">Uncharacterized protein</fullName>
    </submittedName>
</protein>
<evidence type="ECO:0000313" key="4">
    <source>
        <dbReference type="EMBL" id="KAA6352137.1"/>
    </source>
</evidence>
<evidence type="ECO:0000313" key="1">
    <source>
        <dbReference type="EMBL" id="KAA6351470.1"/>
    </source>
</evidence>
<dbReference type="EMBL" id="SNRY01000005">
    <property type="protein sequence ID" value="KAA6352137.1"/>
    <property type="molecule type" value="Genomic_DNA"/>
</dbReference>
<evidence type="ECO:0000313" key="3">
    <source>
        <dbReference type="EMBL" id="KAA6352109.1"/>
    </source>
</evidence>